<name>A0A4P8XMX2_9BACL</name>
<dbReference type="InterPro" id="IPR042095">
    <property type="entry name" value="SUMF_sf"/>
</dbReference>
<dbReference type="InterPro" id="IPR051043">
    <property type="entry name" value="Sulfatase_Mod_Factor_Kinase"/>
</dbReference>
<sequence>MNRIIGMVCVLSMLLVTSFTEDRMGAAEEHFMIFVPGGTFQHPSFSQSGPGLERGVEVPSFYIGAYEVTQEEWNEVYEDNPSAFRGKGLPVEGVSWYAAVEYCNKRSLLEGLEPYYVIHPQDQDSENYNPNDPLQWSVTIQPEANGYRLPTVLEWEYAASGGAGSLGFRYSGSHNLDEVAWYWRNSGTRYLTGDWSWPLIENNNSQTRPVGSKLPNELGIYDMSGNVREWVQDWMADEGTPQGVYRIVKGGGWIGDLGSHSIEFRGKFEPSGFGPDQGFRVVRSRL</sequence>
<dbReference type="KEGG" id="palo:E6C60_2188"/>
<dbReference type="Pfam" id="PF03781">
    <property type="entry name" value="FGE-sulfatase"/>
    <property type="match status" value="1"/>
</dbReference>
<dbReference type="InterPro" id="IPR005532">
    <property type="entry name" value="SUMF_dom"/>
</dbReference>
<accession>A0A4P8XMX2</accession>
<keyword evidence="2" id="KW-0449">Lipoprotein</keyword>
<gene>
    <name evidence="2" type="ORF">E6C60_2188</name>
</gene>
<dbReference type="PANTHER" id="PTHR23150">
    <property type="entry name" value="SULFATASE MODIFYING FACTOR 1, 2"/>
    <property type="match status" value="1"/>
</dbReference>
<dbReference type="AlphaFoldDB" id="A0A4P8XMX2"/>
<evidence type="ECO:0000313" key="3">
    <source>
        <dbReference type="Proteomes" id="UP000300879"/>
    </source>
</evidence>
<dbReference type="RefSeq" id="WP_138225862.1">
    <property type="nucleotide sequence ID" value="NZ_CP040396.1"/>
</dbReference>
<feature type="domain" description="Sulfatase-modifying factor enzyme-like" evidence="1">
    <location>
        <begin position="32"/>
        <end position="283"/>
    </location>
</feature>
<dbReference type="Gene3D" id="3.90.1580.10">
    <property type="entry name" value="paralog of FGE (formylglycine-generating enzyme)"/>
    <property type="match status" value="1"/>
</dbReference>
<proteinExistence type="predicted"/>
<dbReference type="PANTHER" id="PTHR23150:SF19">
    <property type="entry name" value="FORMYLGLYCINE-GENERATING ENZYME"/>
    <property type="match status" value="1"/>
</dbReference>
<dbReference type="InterPro" id="IPR016187">
    <property type="entry name" value="CTDL_fold"/>
</dbReference>
<dbReference type="EMBL" id="CP040396">
    <property type="protein sequence ID" value="QCT02901.1"/>
    <property type="molecule type" value="Genomic_DNA"/>
</dbReference>
<dbReference type="GO" id="GO:0120147">
    <property type="term" value="F:formylglycine-generating oxidase activity"/>
    <property type="evidence" value="ECO:0007669"/>
    <property type="project" value="TreeGrafter"/>
</dbReference>
<dbReference type="SUPFAM" id="SSF56436">
    <property type="entry name" value="C-type lectin-like"/>
    <property type="match status" value="1"/>
</dbReference>
<reference evidence="2 3" key="1">
    <citation type="submission" date="2019-05" db="EMBL/GenBank/DDBJ databases">
        <authorList>
            <person name="Chen C."/>
        </authorList>
    </citation>
    <scope>NUCLEOTIDE SEQUENCE [LARGE SCALE GENOMIC DNA]</scope>
    <source>
        <strain evidence="2 3">HB172198</strain>
    </source>
</reference>
<evidence type="ECO:0000313" key="2">
    <source>
        <dbReference type="EMBL" id="QCT02901.1"/>
    </source>
</evidence>
<dbReference type="OrthoDB" id="9768004at2"/>
<keyword evidence="3" id="KW-1185">Reference proteome</keyword>
<protein>
    <submittedName>
        <fullName evidence="2">Putative lipoprotein</fullName>
    </submittedName>
</protein>
<dbReference type="Proteomes" id="UP000300879">
    <property type="component" value="Chromosome"/>
</dbReference>
<organism evidence="2 3">
    <name type="scientific">Paenibacillus algicola</name>
    <dbReference type="NCBI Taxonomy" id="2565926"/>
    <lineage>
        <taxon>Bacteria</taxon>
        <taxon>Bacillati</taxon>
        <taxon>Bacillota</taxon>
        <taxon>Bacilli</taxon>
        <taxon>Bacillales</taxon>
        <taxon>Paenibacillaceae</taxon>
        <taxon>Paenibacillus</taxon>
    </lineage>
</organism>
<evidence type="ECO:0000259" key="1">
    <source>
        <dbReference type="Pfam" id="PF03781"/>
    </source>
</evidence>